<gene>
    <name evidence="2" type="ORF">SAMN02745134_03944</name>
</gene>
<sequence>TTYAVTGLMPSTSYSFTVTAKNPVGNESAPSNVISIITTK</sequence>
<evidence type="ECO:0000313" key="3">
    <source>
        <dbReference type="Proteomes" id="UP000192468"/>
    </source>
</evidence>
<dbReference type="CDD" id="cd00063">
    <property type="entry name" value="FN3"/>
    <property type="match status" value="1"/>
</dbReference>
<name>A0A1W1Y199_9CLOT</name>
<protein>
    <recommendedName>
        <fullName evidence="1">Fibronectin type-III domain-containing protein</fullName>
    </recommendedName>
</protein>
<dbReference type="Gene3D" id="2.60.40.10">
    <property type="entry name" value="Immunoglobulins"/>
    <property type="match status" value="1"/>
</dbReference>
<dbReference type="SUPFAM" id="SSF49265">
    <property type="entry name" value="Fibronectin type III"/>
    <property type="match status" value="1"/>
</dbReference>
<dbReference type="EMBL" id="FWXH01000052">
    <property type="protein sequence ID" value="SMC29581.1"/>
    <property type="molecule type" value="Genomic_DNA"/>
</dbReference>
<feature type="non-terminal residue" evidence="2">
    <location>
        <position position="1"/>
    </location>
</feature>
<dbReference type="InterPro" id="IPR013783">
    <property type="entry name" value="Ig-like_fold"/>
</dbReference>
<evidence type="ECO:0000259" key="1">
    <source>
        <dbReference type="PROSITE" id="PS50853"/>
    </source>
</evidence>
<organism evidence="2 3">
    <name type="scientific">Clostridium acidisoli DSM 12555</name>
    <dbReference type="NCBI Taxonomy" id="1121291"/>
    <lineage>
        <taxon>Bacteria</taxon>
        <taxon>Bacillati</taxon>
        <taxon>Bacillota</taxon>
        <taxon>Clostridia</taxon>
        <taxon>Eubacteriales</taxon>
        <taxon>Clostridiaceae</taxon>
        <taxon>Clostridium</taxon>
    </lineage>
</organism>
<proteinExistence type="predicted"/>
<dbReference type="Proteomes" id="UP000192468">
    <property type="component" value="Unassembled WGS sequence"/>
</dbReference>
<dbReference type="Pfam" id="PF00041">
    <property type="entry name" value="fn3"/>
    <property type="match status" value="1"/>
</dbReference>
<dbReference type="PROSITE" id="PS50853">
    <property type="entry name" value="FN3"/>
    <property type="match status" value="1"/>
</dbReference>
<dbReference type="InterPro" id="IPR036116">
    <property type="entry name" value="FN3_sf"/>
</dbReference>
<accession>A0A1W1Y199</accession>
<dbReference type="AlphaFoldDB" id="A0A1W1Y199"/>
<feature type="domain" description="Fibronectin type-III" evidence="1">
    <location>
        <begin position="1"/>
        <end position="40"/>
    </location>
</feature>
<keyword evidence="3" id="KW-1185">Reference proteome</keyword>
<dbReference type="InterPro" id="IPR003961">
    <property type="entry name" value="FN3_dom"/>
</dbReference>
<evidence type="ECO:0000313" key="2">
    <source>
        <dbReference type="EMBL" id="SMC29581.1"/>
    </source>
</evidence>
<dbReference type="RefSeq" id="WP_176212767.1">
    <property type="nucleotide sequence ID" value="NZ_FWXH01000052.1"/>
</dbReference>
<reference evidence="2 3" key="1">
    <citation type="submission" date="2017-04" db="EMBL/GenBank/DDBJ databases">
        <authorList>
            <person name="Afonso C.L."/>
            <person name="Miller P.J."/>
            <person name="Scott M.A."/>
            <person name="Spackman E."/>
            <person name="Goraichik I."/>
            <person name="Dimitrov K.M."/>
            <person name="Suarez D.L."/>
            <person name="Swayne D.E."/>
        </authorList>
    </citation>
    <scope>NUCLEOTIDE SEQUENCE [LARGE SCALE GENOMIC DNA]</scope>
    <source>
        <strain evidence="2 3">DSM 12555</strain>
    </source>
</reference>